<feature type="transmembrane region" description="Helical" evidence="1">
    <location>
        <begin position="71"/>
        <end position="89"/>
    </location>
</feature>
<dbReference type="RefSeq" id="WP_111409122.1">
    <property type="nucleotide sequence ID" value="NZ_QKXH01000003.1"/>
</dbReference>
<evidence type="ECO:0000313" key="2">
    <source>
        <dbReference type="EMBL" id="PZX94085.1"/>
    </source>
</evidence>
<keyword evidence="1" id="KW-0472">Membrane</keyword>
<comment type="caution">
    <text evidence="2">The sequence shown here is derived from an EMBL/GenBank/DDBJ whole genome shotgun (WGS) entry which is preliminary data.</text>
</comment>
<organism evidence="2 3">
    <name type="scientific">Flavobacterium aquariorum</name>
    <dbReference type="NCBI Taxonomy" id="2217670"/>
    <lineage>
        <taxon>Bacteria</taxon>
        <taxon>Pseudomonadati</taxon>
        <taxon>Bacteroidota</taxon>
        <taxon>Flavobacteriia</taxon>
        <taxon>Flavobacteriales</taxon>
        <taxon>Flavobacteriaceae</taxon>
        <taxon>Flavobacterium</taxon>
    </lineage>
</organism>
<feature type="transmembrane region" description="Helical" evidence="1">
    <location>
        <begin position="41"/>
        <end position="59"/>
    </location>
</feature>
<keyword evidence="1" id="KW-0812">Transmembrane</keyword>
<dbReference type="Proteomes" id="UP000249177">
    <property type="component" value="Unassembled WGS sequence"/>
</dbReference>
<keyword evidence="3" id="KW-1185">Reference proteome</keyword>
<dbReference type="EMBL" id="QKXH01000003">
    <property type="protein sequence ID" value="PZX94085.1"/>
    <property type="molecule type" value="Genomic_DNA"/>
</dbReference>
<dbReference type="OrthoDB" id="1437499at2"/>
<evidence type="ECO:0008006" key="4">
    <source>
        <dbReference type="Google" id="ProtNLM"/>
    </source>
</evidence>
<proteinExistence type="predicted"/>
<evidence type="ECO:0000313" key="3">
    <source>
        <dbReference type="Proteomes" id="UP000249177"/>
    </source>
</evidence>
<dbReference type="AlphaFoldDB" id="A0A2W7UL27"/>
<feature type="transmembrane region" description="Helical" evidence="1">
    <location>
        <begin position="6"/>
        <end position="29"/>
    </location>
</feature>
<evidence type="ECO:0000256" key="1">
    <source>
        <dbReference type="SAM" id="Phobius"/>
    </source>
</evidence>
<protein>
    <recommendedName>
        <fullName evidence="4">DUF1761 domain-containing protein</fullName>
    </recommendedName>
</protein>
<reference evidence="2 3" key="1">
    <citation type="submission" date="2018-06" db="EMBL/GenBank/DDBJ databases">
        <title>Flavobacterium sp IMCC34762, genome.</title>
        <authorList>
            <person name="Joung Y."/>
            <person name="Cho J."/>
            <person name="Song J."/>
        </authorList>
    </citation>
    <scope>NUCLEOTIDE SEQUENCE [LARGE SCALE GENOMIC DNA]</scope>
    <source>
        <strain evidence="2 3">IMCC34762</strain>
    </source>
</reference>
<keyword evidence="1" id="KW-1133">Transmembrane helix</keyword>
<accession>A0A2W7UL27</accession>
<gene>
    <name evidence="2" type="ORF">DOS84_05520</name>
</gene>
<name>A0A2W7UL27_9FLAO</name>
<feature type="transmembrane region" description="Helical" evidence="1">
    <location>
        <begin position="101"/>
        <end position="121"/>
    </location>
</feature>
<sequence length="127" mass="13824">MNVKNFLISGIVGGIVDFLLGWVFYGMLFKDLYPQNEHTNLVFIFLGCMTFGLFVAYIFTKWAGITNAVTGLKAGAVIGVFTSLSMNFFMYSDMVLNLQNMITDIIITTVLGAAVGAAVALTNGKMK</sequence>